<evidence type="ECO:0000313" key="1">
    <source>
        <dbReference type="EMBL" id="GAH79642.1"/>
    </source>
</evidence>
<protein>
    <recommendedName>
        <fullName evidence="2">Glycine zipper domain-containing protein</fullName>
    </recommendedName>
</protein>
<accession>X1ID83</accession>
<dbReference type="AlphaFoldDB" id="X1ID83"/>
<proteinExistence type="predicted"/>
<gene>
    <name evidence="1" type="ORF">S03H2_67997</name>
</gene>
<sequence>MSPIYSSVLGGALVGGIIGYQSGEAAAGALLGGAICGIGELFDQTDKLAKEERKQKDKDEDVQKIVVEINNSNGSITPVELKKKGRIYISPKGEHYKQLPTEEQLAPVYGL</sequence>
<reference evidence="1" key="1">
    <citation type="journal article" date="2014" name="Front. Microbiol.">
        <title>High frequency of phylogenetically diverse reductive dehalogenase-homologous genes in deep subseafloor sedimentary metagenomes.</title>
        <authorList>
            <person name="Kawai M."/>
            <person name="Futagami T."/>
            <person name="Toyoda A."/>
            <person name="Takaki Y."/>
            <person name="Nishi S."/>
            <person name="Hori S."/>
            <person name="Arai W."/>
            <person name="Tsubouchi T."/>
            <person name="Morono Y."/>
            <person name="Uchiyama I."/>
            <person name="Ito T."/>
            <person name="Fujiyama A."/>
            <person name="Inagaki F."/>
            <person name="Takami H."/>
        </authorList>
    </citation>
    <scope>NUCLEOTIDE SEQUENCE</scope>
    <source>
        <strain evidence="1">Expedition CK06-06</strain>
    </source>
</reference>
<dbReference type="EMBL" id="BARU01044628">
    <property type="protein sequence ID" value="GAH79642.1"/>
    <property type="molecule type" value="Genomic_DNA"/>
</dbReference>
<name>X1ID83_9ZZZZ</name>
<organism evidence="1">
    <name type="scientific">marine sediment metagenome</name>
    <dbReference type="NCBI Taxonomy" id="412755"/>
    <lineage>
        <taxon>unclassified sequences</taxon>
        <taxon>metagenomes</taxon>
        <taxon>ecological metagenomes</taxon>
    </lineage>
</organism>
<comment type="caution">
    <text evidence="1">The sequence shown here is derived from an EMBL/GenBank/DDBJ whole genome shotgun (WGS) entry which is preliminary data.</text>
</comment>
<evidence type="ECO:0008006" key="2">
    <source>
        <dbReference type="Google" id="ProtNLM"/>
    </source>
</evidence>